<organism evidence="2 3">
    <name type="scientific">Rhodocytophaga rosea</name>
    <dbReference type="NCBI Taxonomy" id="2704465"/>
    <lineage>
        <taxon>Bacteria</taxon>
        <taxon>Pseudomonadati</taxon>
        <taxon>Bacteroidota</taxon>
        <taxon>Cytophagia</taxon>
        <taxon>Cytophagales</taxon>
        <taxon>Rhodocytophagaceae</taxon>
        <taxon>Rhodocytophaga</taxon>
    </lineage>
</organism>
<reference evidence="2 3" key="1">
    <citation type="submission" date="2020-01" db="EMBL/GenBank/DDBJ databases">
        <authorList>
            <person name="Kim M.K."/>
        </authorList>
    </citation>
    <scope>NUCLEOTIDE SEQUENCE [LARGE SCALE GENOMIC DNA]</scope>
    <source>
        <strain evidence="2 3">172606-1</strain>
    </source>
</reference>
<name>A0A6C0GD49_9BACT</name>
<evidence type="ECO:0000313" key="3">
    <source>
        <dbReference type="Proteomes" id="UP000480178"/>
    </source>
</evidence>
<gene>
    <name evidence="2" type="ORF">GXP67_02540</name>
</gene>
<dbReference type="AlphaFoldDB" id="A0A6C0GD49"/>
<sequence>MLKPAKVNYALGNTLAILGVAAIVVPLGQSILASNFKYFWPFAGIGVGMCVISIPLLAKSDRQAMKAIETYNAGLSHHFYKYYSPELKAVATTNGIGLMLHF</sequence>
<dbReference type="KEGG" id="rhoz:GXP67_02540"/>
<evidence type="ECO:0008006" key="4">
    <source>
        <dbReference type="Google" id="ProtNLM"/>
    </source>
</evidence>
<dbReference type="EMBL" id="CP048222">
    <property type="protein sequence ID" value="QHT65620.1"/>
    <property type="molecule type" value="Genomic_DNA"/>
</dbReference>
<keyword evidence="1" id="KW-0472">Membrane</keyword>
<proteinExistence type="predicted"/>
<keyword evidence="3" id="KW-1185">Reference proteome</keyword>
<keyword evidence="1" id="KW-0812">Transmembrane</keyword>
<accession>A0A6C0GD49</accession>
<feature type="transmembrane region" description="Helical" evidence="1">
    <location>
        <begin position="38"/>
        <end position="58"/>
    </location>
</feature>
<feature type="transmembrane region" description="Helical" evidence="1">
    <location>
        <begin position="7"/>
        <end position="32"/>
    </location>
</feature>
<dbReference type="RefSeq" id="WP_162441702.1">
    <property type="nucleotide sequence ID" value="NZ_CP048222.1"/>
</dbReference>
<keyword evidence="1" id="KW-1133">Transmembrane helix</keyword>
<dbReference type="Proteomes" id="UP000480178">
    <property type="component" value="Chromosome"/>
</dbReference>
<protein>
    <recommendedName>
        <fullName evidence="4">MFS transporter</fullName>
    </recommendedName>
</protein>
<evidence type="ECO:0000256" key="1">
    <source>
        <dbReference type="SAM" id="Phobius"/>
    </source>
</evidence>
<evidence type="ECO:0000313" key="2">
    <source>
        <dbReference type="EMBL" id="QHT65620.1"/>
    </source>
</evidence>